<feature type="domain" description="At2g29880-like C-terminal" evidence="3">
    <location>
        <begin position="260"/>
        <end position="304"/>
    </location>
</feature>
<dbReference type="PANTHER" id="PTHR46929:SF33">
    <property type="entry name" value="L10-INTERACTING MYB DOMAIN-CONTAINING PROTEIN-LIKE ISOFORM X1"/>
    <property type="match status" value="1"/>
</dbReference>
<gene>
    <name evidence="4" type="ORF">ILEXP_LOCUS18373</name>
</gene>
<evidence type="ECO:0008006" key="6">
    <source>
        <dbReference type="Google" id="ProtNLM"/>
    </source>
</evidence>
<reference evidence="4 5" key="1">
    <citation type="submission" date="2024-02" db="EMBL/GenBank/DDBJ databases">
        <authorList>
            <person name="Vignale AGUSTIN F."/>
            <person name="Sosa J E."/>
            <person name="Modenutti C."/>
        </authorList>
    </citation>
    <scope>NUCLEOTIDE SEQUENCE [LARGE SCALE GENOMIC DNA]</scope>
</reference>
<sequence length="307" mass="35023">MEAVAAKWQKFGAASSKDIVKLYGEWKDDQSPASTDLVVDWTPSMDRCFIDLMLEQVHRGNKIDNTFDVQAWAHMVASFNEKLGLQYDRYVLETRYICLMQQYTDINGLLNQNGFAWDETQHIVVADDEIWEAYVKEHPNAILYRNKILQHYNDLCVIFGIGLMDGRVVCQTLVNEFDHSPLGMEINETCQLKNPVMGKETPSGRKKRSAVTPSASSRSSKLQKTGKDIQKSFSDMETMVTKLVNKKADKNHITIESAIDALQAIPDIDDELLLDACDLLEDEKKAKTFLALDATLRKKWLRRKLGR</sequence>
<accession>A0ABC8S1W1</accession>
<evidence type="ECO:0000259" key="2">
    <source>
        <dbReference type="Pfam" id="PF12776"/>
    </source>
</evidence>
<protein>
    <recommendedName>
        <fullName evidence="6">Myb/SANT-like domain-containing protein</fullName>
    </recommendedName>
</protein>
<dbReference type="Proteomes" id="UP001642360">
    <property type="component" value="Unassembled WGS sequence"/>
</dbReference>
<organism evidence="4 5">
    <name type="scientific">Ilex paraguariensis</name>
    <name type="common">yerba mate</name>
    <dbReference type="NCBI Taxonomy" id="185542"/>
    <lineage>
        <taxon>Eukaryota</taxon>
        <taxon>Viridiplantae</taxon>
        <taxon>Streptophyta</taxon>
        <taxon>Embryophyta</taxon>
        <taxon>Tracheophyta</taxon>
        <taxon>Spermatophyta</taxon>
        <taxon>Magnoliopsida</taxon>
        <taxon>eudicotyledons</taxon>
        <taxon>Gunneridae</taxon>
        <taxon>Pentapetalae</taxon>
        <taxon>asterids</taxon>
        <taxon>campanulids</taxon>
        <taxon>Aquifoliales</taxon>
        <taxon>Aquifoliaceae</taxon>
        <taxon>Ilex</taxon>
    </lineage>
</organism>
<feature type="compositionally biased region" description="Low complexity" evidence="1">
    <location>
        <begin position="210"/>
        <end position="220"/>
    </location>
</feature>
<feature type="domain" description="Myb/SANT-like" evidence="2">
    <location>
        <begin position="41"/>
        <end position="134"/>
    </location>
</feature>
<dbReference type="Pfam" id="PF12776">
    <property type="entry name" value="Myb_DNA-bind_3"/>
    <property type="match status" value="1"/>
</dbReference>
<dbReference type="InterPro" id="IPR024752">
    <property type="entry name" value="Myb/SANT-like_dom"/>
</dbReference>
<dbReference type="InterPro" id="IPR056253">
    <property type="entry name" value="At2g29880-like_C"/>
</dbReference>
<proteinExistence type="predicted"/>
<keyword evidence="5" id="KW-1185">Reference proteome</keyword>
<dbReference type="EMBL" id="CAUOFW020002005">
    <property type="protein sequence ID" value="CAK9150236.1"/>
    <property type="molecule type" value="Genomic_DNA"/>
</dbReference>
<name>A0ABC8S1W1_9AQUA</name>
<evidence type="ECO:0000313" key="4">
    <source>
        <dbReference type="EMBL" id="CAK9150236.1"/>
    </source>
</evidence>
<dbReference type="AlphaFoldDB" id="A0ABC8S1W1"/>
<feature type="region of interest" description="Disordered" evidence="1">
    <location>
        <begin position="193"/>
        <end position="228"/>
    </location>
</feature>
<evidence type="ECO:0000259" key="3">
    <source>
        <dbReference type="Pfam" id="PF24769"/>
    </source>
</evidence>
<evidence type="ECO:0000256" key="1">
    <source>
        <dbReference type="SAM" id="MobiDB-lite"/>
    </source>
</evidence>
<comment type="caution">
    <text evidence="4">The sequence shown here is derived from an EMBL/GenBank/DDBJ whole genome shotgun (WGS) entry which is preliminary data.</text>
</comment>
<dbReference type="PANTHER" id="PTHR46929">
    <property type="entry name" value="EXPRESSED PROTEIN"/>
    <property type="match status" value="1"/>
</dbReference>
<evidence type="ECO:0000313" key="5">
    <source>
        <dbReference type="Proteomes" id="UP001642360"/>
    </source>
</evidence>
<dbReference type="Pfam" id="PF24769">
    <property type="entry name" value="At2g29880_C"/>
    <property type="match status" value="1"/>
</dbReference>